<comment type="subcellular location">
    <subcellularLocation>
        <location evidence="7">Cell membrane</location>
        <topology evidence="7">Multi-pass membrane protein</topology>
    </subcellularLocation>
</comment>
<evidence type="ECO:0000256" key="5">
    <source>
        <dbReference type="ARBA" id="ARBA00022989"/>
    </source>
</evidence>
<feature type="transmembrane region" description="Helical" evidence="7">
    <location>
        <begin position="46"/>
        <end position="68"/>
    </location>
</feature>
<feature type="transmembrane region" description="Helical" evidence="7">
    <location>
        <begin position="14"/>
        <end position="34"/>
    </location>
</feature>
<protein>
    <recommendedName>
        <fullName evidence="7">Phosphatidylglycerol--prolipoprotein diacylglyceryl transferase</fullName>
        <ecNumber evidence="7">2.5.1.145</ecNumber>
    </recommendedName>
</protein>
<dbReference type="AlphaFoldDB" id="A0A1V4T036"/>
<evidence type="ECO:0000256" key="7">
    <source>
        <dbReference type="HAMAP-Rule" id="MF_01147"/>
    </source>
</evidence>
<comment type="similarity">
    <text evidence="1 7">Belongs to the Lgt family.</text>
</comment>
<evidence type="ECO:0000256" key="2">
    <source>
        <dbReference type="ARBA" id="ARBA00022475"/>
    </source>
</evidence>
<dbReference type="PROSITE" id="PS01311">
    <property type="entry name" value="LGT"/>
    <property type="match status" value="1"/>
</dbReference>
<dbReference type="GO" id="GO:0008961">
    <property type="term" value="F:phosphatidylglycerol-prolipoprotein diacylglyceryl transferase activity"/>
    <property type="evidence" value="ECO:0007669"/>
    <property type="project" value="UniProtKB-UniRule"/>
</dbReference>
<dbReference type="HAMAP" id="MF_01147">
    <property type="entry name" value="Lgt"/>
    <property type="match status" value="1"/>
</dbReference>
<comment type="catalytic activity">
    <reaction evidence="7">
        <text>L-cysteinyl-[prolipoprotein] + a 1,2-diacyl-sn-glycero-3-phospho-(1'-sn-glycerol) = an S-1,2-diacyl-sn-glyceryl-L-cysteinyl-[prolipoprotein] + sn-glycerol 1-phosphate + H(+)</text>
        <dbReference type="Rhea" id="RHEA:56712"/>
        <dbReference type="Rhea" id="RHEA-COMP:14679"/>
        <dbReference type="Rhea" id="RHEA-COMP:14680"/>
        <dbReference type="ChEBI" id="CHEBI:15378"/>
        <dbReference type="ChEBI" id="CHEBI:29950"/>
        <dbReference type="ChEBI" id="CHEBI:57685"/>
        <dbReference type="ChEBI" id="CHEBI:64716"/>
        <dbReference type="ChEBI" id="CHEBI:140658"/>
        <dbReference type="EC" id="2.5.1.145"/>
    </reaction>
</comment>
<keyword evidence="2 7" id="KW-1003">Cell membrane</keyword>
<keyword evidence="8" id="KW-0328">Glycosyltransferase</keyword>
<comment type="pathway">
    <text evidence="7">Protein modification; lipoprotein biosynthesis (diacylglyceryl transfer).</text>
</comment>
<keyword evidence="8" id="KW-0449">Lipoprotein</keyword>
<feature type="transmembrane region" description="Helical" evidence="7">
    <location>
        <begin position="231"/>
        <end position="252"/>
    </location>
</feature>
<dbReference type="GO" id="GO:0042158">
    <property type="term" value="P:lipoprotein biosynthetic process"/>
    <property type="evidence" value="ECO:0007669"/>
    <property type="project" value="UniProtKB-UniRule"/>
</dbReference>
<feature type="transmembrane region" description="Helical" evidence="7">
    <location>
        <begin position="88"/>
        <end position="105"/>
    </location>
</feature>
<name>A0A1V4T036_9CLOT</name>
<dbReference type="EC" id="2.5.1.145" evidence="7"/>
<dbReference type="RefSeq" id="WP_080021779.1">
    <property type="nucleotide sequence ID" value="NZ_LTAY01000020.1"/>
</dbReference>
<feature type="binding site" evidence="7">
    <location>
        <position position="131"/>
    </location>
    <ligand>
        <name>a 1,2-diacyl-sn-glycero-3-phospho-(1'-sn-glycerol)</name>
        <dbReference type="ChEBI" id="CHEBI:64716"/>
    </ligand>
</feature>
<comment type="caution">
    <text evidence="8">The sequence shown here is derived from an EMBL/GenBank/DDBJ whole genome shotgun (WGS) entry which is preliminary data.</text>
</comment>
<sequence>MNNPVAFEIFGFQVMWYGVLIGIGIILAFILAYFNAKKKGLNFDTLIDVFLIAFPCAIIGARAYYVIFEWDYYRGDIGKILDIRQGGLAIHGGLIGAFLVAFIYTRVKKIKFLAYADLVAPSIILAQAIGRWGNFMNSEAHGDVVTKEFISHFPKFIQDGMYIGGQYYHPTFLYESLWDISMCLVLIFILYKVKKGYEGICICSYMILYSLGRFFIEGLRTDSLMLLGLRVAQLVSLAGIIVGLIGILSIYVKNKRVKLA</sequence>
<dbReference type="OrthoDB" id="871140at2"/>
<dbReference type="EMBL" id="LTAY01000020">
    <property type="protein sequence ID" value="OPX49932.1"/>
    <property type="molecule type" value="Genomic_DNA"/>
</dbReference>
<evidence type="ECO:0000256" key="6">
    <source>
        <dbReference type="ARBA" id="ARBA00023136"/>
    </source>
</evidence>
<keyword evidence="4 7" id="KW-0812">Transmembrane</keyword>
<feature type="transmembrane region" description="Helical" evidence="7">
    <location>
        <begin position="171"/>
        <end position="190"/>
    </location>
</feature>
<feature type="transmembrane region" description="Helical" evidence="7">
    <location>
        <begin position="112"/>
        <end position="130"/>
    </location>
</feature>
<keyword evidence="3 7" id="KW-0808">Transferase</keyword>
<dbReference type="UniPathway" id="UPA00664"/>
<dbReference type="NCBIfam" id="TIGR00544">
    <property type="entry name" value="lgt"/>
    <property type="match status" value="1"/>
</dbReference>
<feature type="transmembrane region" description="Helical" evidence="7">
    <location>
        <begin position="197"/>
        <end position="216"/>
    </location>
</feature>
<evidence type="ECO:0000313" key="8">
    <source>
        <dbReference type="EMBL" id="OPX49932.1"/>
    </source>
</evidence>
<keyword evidence="5 7" id="KW-1133">Transmembrane helix</keyword>
<proteinExistence type="inferred from homology"/>
<dbReference type="Proteomes" id="UP000191448">
    <property type="component" value="Unassembled WGS sequence"/>
</dbReference>
<dbReference type="PANTHER" id="PTHR30589">
    <property type="entry name" value="PROLIPOPROTEIN DIACYLGLYCERYL TRANSFERASE"/>
    <property type="match status" value="1"/>
</dbReference>
<dbReference type="GO" id="GO:0005886">
    <property type="term" value="C:plasma membrane"/>
    <property type="evidence" value="ECO:0007669"/>
    <property type="project" value="UniProtKB-SubCell"/>
</dbReference>
<dbReference type="PANTHER" id="PTHR30589:SF0">
    <property type="entry name" value="PHOSPHATIDYLGLYCEROL--PROLIPOPROTEIN DIACYLGLYCERYL TRANSFERASE"/>
    <property type="match status" value="1"/>
</dbReference>
<dbReference type="InterPro" id="IPR001640">
    <property type="entry name" value="Lgt"/>
</dbReference>
<organism evidence="8 9">
    <name type="scientific">Clostridium thermobutyricum DSM 4928</name>
    <dbReference type="NCBI Taxonomy" id="1121339"/>
    <lineage>
        <taxon>Bacteria</taxon>
        <taxon>Bacillati</taxon>
        <taxon>Bacillota</taxon>
        <taxon>Clostridia</taxon>
        <taxon>Eubacteriales</taxon>
        <taxon>Clostridiaceae</taxon>
        <taxon>Clostridium</taxon>
    </lineage>
</organism>
<gene>
    <name evidence="7 8" type="primary">lgt</name>
    <name evidence="8" type="ORF">CLTHE_04120</name>
</gene>
<evidence type="ECO:0000256" key="1">
    <source>
        <dbReference type="ARBA" id="ARBA00007150"/>
    </source>
</evidence>
<evidence type="ECO:0000256" key="4">
    <source>
        <dbReference type="ARBA" id="ARBA00022692"/>
    </source>
</evidence>
<keyword evidence="6 7" id="KW-0472">Membrane</keyword>
<accession>A0A1V4T036</accession>
<dbReference type="Pfam" id="PF01790">
    <property type="entry name" value="LGT"/>
    <property type="match status" value="1"/>
</dbReference>
<comment type="function">
    <text evidence="7">Catalyzes the transfer of the diacylglyceryl group from phosphatidylglycerol to the sulfhydryl group of the N-terminal cysteine of a prolipoprotein, the first step in the formation of mature lipoproteins.</text>
</comment>
<reference evidence="8 9" key="1">
    <citation type="submission" date="2016-02" db="EMBL/GenBank/DDBJ databases">
        <title>Genome sequence of Clostridium thermobutyricum DSM 4928.</title>
        <authorList>
            <person name="Poehlein A."/>
            <person name="Daniel R."/>
        </authorList>
    </citation>
    <scope>NUCLEOTIDE SEQUENCE [LARGE SCALE GENOMIC DNA]</scope>
    <source>
        <strain evidence="8 9">DSM 4928</strain>
    </source>
</reference>
<evidence type="ECO:0000256" key="3">
    <source>
        <dbReference type="ARBA" id="ARBA00022679"/>
    </source>
</evidence>
<evidence type="ECO:0000313" key="9">
    <source>
        <dbReference type="Proteomes" id="UP000191448"/>
    </source>
</evidence>